<reference evidence="14" key="1">
    <citation type="journal article" date="2019" name="Int. J. Syst. Evol. Microbiol.">
        <title>The Global Catalogue of Microorganisms (GCM) 10K type strain sequencing project: providing services to taxonomists for standard genome sequencing and annotation.</title>
        <authorList>
            <consortium name="The Broad Institute Genomics Platform"/>
            <consortium name="The Broad Institute Genome Sequencing Center for Infectious Disease"/>
            <person name="Wu L."/>
            <person name="Ma J."/>
        </authorList>
    </citation>
    <scope>NUCLEOTIDE SEQUENCE [LARGE SCALE GENOMIC DNA]</scope>
    <source>
        <strain evidence="14">JCM 11590</strain>
    </source>
</reference>
<gene>
    <name evidence="13" type="ORF">GCM10009083_21600</name>
</gene>
<keyword evidence="14" id="KW-1185">Reference proteome</keyword>
<dbReference type="EMBL" id="BMNN01000004">
    <property type="protein sequence ID" value="GGJ04391.1"/>
    <property type="molecule type" value="Genomic_DNA"/>
</dbReference>
<comment type="similarity">
    <text evidence="2 10">Belongs to the TonB family.</text>
</comment>
<evidence type="ECO:0000256" key="11">
    <source>
        <dbReference type="SAM" id="MobiDB-lite"/>
    </source>
</evidence>
<evidence type="ECO:0000313" key="14">
    <source>
        <dbReference type="Proteomes" id="UP000633263"/>
    </source>
</evidence>
<dbReference type="SUPFAM" id="SSF74653">
    <property type="entry name" value="TolA/TonB C-terminal domain"/>
    <property type="match status" value="1"/>
</dbReference>
<dbReference type="InterPro" id="IPR051045">
    <property type="entry name" value="TonB-dependent_transducer"/>
</dbReference>
<organism evidence="13 14">
    <name type="scientific">Halopseudomonas pertucinogena</name>
    <dbReference type="NCBI Taxonomy" id="86175"/>
    <lineage>
        <taxon>Bacteria</taxon>
        <taxon>Pseudomonadati</taxon>
        <taxon>Pseudomonadota</taxon>
        <taxon>Gammaproteobacteria</taxon>
        <taxon>Pseudomonadales</taxon>
        <taxon>Pseudomonadaceae</taxon>
        <taxon>Halopseudomonas</taxon>
    </lineage>
</organism>
<comment type="function">
    <text evidence="10">Interacts with outer membrane receptor proteins that carry out high-affinity binding and energy dependent uptake into the periplasmic space of specific substrates. It could act to transduce energy from the cytoplasmic membrane to specific energy-requiring processes in the outer membrane, resulting in the release into the periplasm of ligands bound by these outer membrane proteins.</text>
</comment>
<evidence type="ECO:0000256" key="2">
    <source>
        <dbReference type="ARBA" id="ARBA00006555"/>
    </source>
</evidence>
<keyword evidence="8" id="KW-1133">Transmembrane helix</keyword>
<evidence type="ECO:0000256" key="10">
    <source>
        <dbReference type="RuleBase" id="RU362123"/>
    </source>
</evidence>
<accession>A0ABQ2CQZ8</accession>
<feature type="compositionally biased region" description="Pro residues" evidence="11">
    <location>
        <begin position="63"/>
        <end position="76"/>
    </location>
</feature>
<feature type="region of interest" description="Disordered" evidence="11">
    <location>
        <begin position="105"/>
        <end position="168"/>
    </location>
</feature>
<dbReference type="PRINTS" id="PR01374">
    <property type="entry name" value="TONBPROTEIN"/>
</dbReference>
<comment type="caution">
    <text evidence="13">The sequence shown here is derived from an EMBL/GenBank/DDBJ whole genome shotgun (WGS) entry which is preliminary data.</text>
</comment>
<keyword evidence="5 10" id="KW-0997">Cell inner membrane</keyword>
<dbReference type="RefSeq" id="WP_188636638.1">
    <property type="nucleotide sequence ID" value="NZ_BMNN01000004.1"/>
</dbReference>
<dbReference type="Proteomes" id="UP000633263">
    <property type="component" value="Unassembled WGS sequence"/>
</dbReference>
<evidence type="ECO:0000313" key="13">
    <source>
        <dbReference type="EMBL" id="GGJ04391.1"/>
    </source>
</evidence>
<name>A0ABQ2CQZ8_9GAMM</name>
<comment type="subcellular location">
    <subcellularLocation>
        <location evidence="1 10">Cell inner membrane</location>
        <topology evidence="1 10">Single-pass membrane protein</topology>
        <orientation evidence="1 10">Periplasmic side</orientation>
    </subcellularLocation>
</comment>
<evidence type="ECO:0000256" key="4">
    <source>
        <dbReference type="ARBA" id="ARBA00022475"/>
    </source>
</evidence>
<keyword evidence="7 10" id="KW-0653">Protein transport</keyword>
<dbReference type="Pfam" id="PF03544">
    <property type="entry name" value="TonB_C"/>
    <property type="match status" value="1"/>
</dbReference>
<evidence type="ECO:0000256" key="6">
    <source>
        <dbReference type="ARBA" id="ARBA00022692"/>
    </source>
</evidence>
<keyword evidence="3 10" id="KW-0813">Transport</keyword>
<evidence type="ECO:0000256" key="3">
    <source>
        <dbReference type="ARBA" id="ARBA00022448"/>
    </source>
</evidence>
<feature type="compositionally biased region" description="Basic and acidic residues" evidence="11">
    <location>
        <begin position="105"/>
        <end position="148"/>
    </location>
</feature>
<sequence length="270" mass="30513">MNDLIPTSPRPRPCQPRSWLLPMVATLALHTAAAWGLYASWSPEPPAGHNQPVMITQLVTLPAPAPEPEPVPPPAVEPVAVDPEPTQIEEPQVDHAAIARKRLEEQQQKEHKEREAQQRLAEQRRQQEQERERQQQLAREQQERERAEQQALAEQQRQAAEAQARANAEAARRAAEAAAIAQYQPISKQPPSYPRRALDRGLEGDCTVIYTVTREGRVKNPQVVEGACDDPLFERPSLTAARSFRYQPRLIDGQPVDVPGIRNTFRYRIQ</sequence>
<proteinExistence type="inferred from homology"/>
<keyword evidence="6" id="KW-0812">Transmembrane</keyword>
<evidence type="ECO:0000256" key="9">
    <source>
        <dbReference type="ARBA" id="ARBA00023136"/>
    </source>
</evidence>
<keyword evidence="4 10" id="KW-1003">Cell membrane</keyword>
<dbReference type="InterPro" id="IPR003538">
    <property type="entry name" value="TonB"/>
</dbReference>
<feature type="compositionally biased region" description="Low complexity" evidence="11">
    <location>
        <begin position="149"/>
        <end position="168"/>
    </location>
</feature>
<evidence type="ECO:0000259" key="12">
    <source>
        <dbReference type="PROSITE" id="PS52015"/>
    </source>
</evidence>
<evidence type="ECO:0000256" key="5">
    <source>
        <dbReference type="ARBA" id="ARBA00022519"/>
    </source>
</evidence>
<feature type="domain" description="TonB C-terminal" evidence="12">
    <location>
        <begin position="178"/>
        <end position="270"/>
    </location>
</feature>
<protein>
    <recommendedName>
        <fullName evidence="10">Protein TonB</fullName>
    </recommendedName>
</protein>
<dbReference type="InterPro" id="IPR037682">
    <property type="entry name" value="TonB_C"/>
</dbReference>
<keyword evidence="10" id="KW-0735">Signal-anchor</keyword>
<dbReference type="PANTHER" id="PTHR33446">
    <property type="entry name" value="PROTEIN TONB-RELATED"/>
    <property type="match status" value="1"/>
</dbReference>
<evidence type="ECO:0000256" key="7">
    <source>
        <dbReference type="ARBA" id="ARBA00022927"/>
    </source>
</evidence>
<keyword evidence="9" id="KW-0472">Membrane</keyword>
<evidence type="ECO:0000256" key="1">
    <source>
        <dbReference type="ARBA" id="ARBA00004383"/>
    </source>
</evidence>
<dbReference type="NCBIfam" id="TIGR01352">
    <property type="entry name" value="tonB_Cterm"/>
    <property type="match status" value="1"/>
</dbReference>
<evidence type="ECO:0000256" key="8">
    <source>
        <dbReference type="ARBA" id="ARBA00022989"/>
    </source>
</evidence>
<dbReference type="PROSITE" id="PS52015">
    <property type="entry name" value="TONB_CTD"/>
    <property type="match status" value="1"/>
</dbReference>
<dbReference type="PANTHER" id="PTHR33446:SF2">
    <property type="entry name" value="PROTEIN TONB"/>
    <property type="match status" value="1"/>
</dbReference>
<dbReference type="Gene3D" id="3.30.1150.10">
    <property type="match status" value="1"/>
</dbReference>
<dbReference type="InterPro" id="IPR006260">
    <property type="entry name" value="TonB/TolA_C"/>
</dbReference>
<feature type="region of interest" description="Disordered" evidence="11">
    <location>
        <begin position="63"/>
        <end position="92"/>
    </location>
</feature>